<dbReference type="AlphaFoldDB" id="A0A386Z8R6"/>
<evidence type="ECO:0000313" key="2">
    <source>
        <dbReference type="Proteomes" id="UP000267164"/>
    </source>
</evidence>
<gene>
    <name evidence="1" type="ORF">D7D52_09165</name>
</gene>
<dbReference type="EMBL" id="CP032568">
    <property type="protein sequence ID" value="AYF74008.1"/>
    <property type="molecule type" value="Genomic_DNA"/>
</dbReference>
<keyword evidence="2" id="KW-1185">Reference proteome</keyword>
<protein>
    <submittedName>
        <fullName evidence="1">Uncharacterized protein</fullName>
    </submittedName>
</protein>
<dbReference type="KEGG" id="nyu:D7D52_09165"/>
<organism evidence="1 2">
    <name type="scientific">Nocardia yunnanensis</name>
    <dbReference type="NCBI Taxonomy" id="2382165"/>
    <lineage>
        <taxon>Bacteria</taxon>
        <taxon>Bacillati</taxon>
        <taxon>Actinomycetota</taxon>
        <taxon>Actinomycetes</taxon>
        <taxon>Mycobacteriales</taxon>
        <taxon>Nocardiaceae</taxon>
        <taxon>Nocardia</taxon>
    </lineage>
</organism>
<dbReference type="Proteomes" id="UP000267164">
    <property type="component" value="Chromosome"/>
</dbReference>
<evidence type="ECO:0000313" key="1">
    <source>
        <dbReference type="EMBL" id="AYF74008.1"/>
    </source>
</evidence>
<dbReference type="OrthoDB" id="4570262at2"/>
<reference evidence="1 2" key="1">
    <citation type="submission" date="2018-09" db="EMBL/GenBank/DDBJ databases">
        <title>Nocardia yunnanensis sp. nov., an actinomycete isolated from a soil sample.</title>
        <authorList>
            <person name="Zhang J."/>
        </authorList>
    </citation>
    <scope>NUCLEOTIDE SEQUENCE [LARGE SCALE GENOMIC DNA]</scope>
    <source>
        <strain evidence="1 2">CFHS0054</strain>
    </source>
</reference>
<dbReference type="RefSeq" id="WP_120735933.1">
    <property type="nucleotide sequence ID" value="NZ_CP032568.1"/>
</dbReference>
<sequence length="80" mass="8697">MTGTTDGRVWHDGAGEALTHRVTVYLGGPEDGAELTMEYAATWKEASDFTVAAVHAGLAVTVDGRIRPGLRRLPRYGFRH</sequence>
<name>A0A386Z8R6_9NOCA</name>
<accession>A0A386Z8R6</accession>
<proteinExistence type="predicted"/>